<organism evidence="5 6">
    <name type="scientific">Haemonchus contortus</name>
    <name type="common">Barber pole worm</name>
    <dbReference type="NCBI Taxonomy" id="6289"/>
    <lineage>
        <taxon>Eukaryota</taxon>
        <taxon>Metazoa</taxon>
        <taxon>Ecdysozoa</taxon>
        <taxon>Nematoda</taxon>
        <taxon>Chromadorea</taxon>
        <taxon>Rhabditida</taxon>
        <taxon>Rhabditina</taxon>
        <taxon>Rhabditomorpha</taxon>
        <taxon>Strongyloidea</taxon>
        <taxon>Trichostrongylidae</taxon>
        <taxon>Haemonchus</taxon>
    </lineage>
</organism>
<feature type="compositionally biased region" description="Pro residues" evidence="2">
    <location>
        <begin position="115"/>
        <end position="134"/>
    </location>
</feature>
<keyword evidence="3" id="KW-0812">Transmembrane</keyword>
<dbReference type="Proteomes" id="UP000025227">
    <property type="component" value="Unplaced"/>
</dbReference>
<dbReference type="InterPro" id="IPR002486">
    <property type="entry name" value="Col_cuticle_N"/>
</dbReference>
<feature type="compositionally biased region" description="Pro residues" evidence="2">
    <location>
        <begin position="186"/>
        <end position="203"/>
    </location>
</feature>
<dbReference type="InterPro" id="IPR008160">
    <property type="entry name" value="Collagen"/>
</dbReference>
<dbReference type="PANTHER" id="PTHR24637">
    <property type="entry name" value="COLLAGEN"/>
    <property type="match status" value="1"/>
</dbReference>
<keyword evidence="3" id="KW-1133">Transmembrane helix</keyword>
<keyword evidence="5" id="KW-1185">Reference proteome</keyword>
<evidence type="ECO:0000256" key="2">
    <source>
        <dbReference type="SAM" id="MobiDB-lite"/>
    </source>
</evidence>
<dbReference type="AlphaFoldDB" id="A0A7I4XT28"/>
<evidence type="ECO:0000313" key="5">
    <source>
        <dbReference type="Proteomes" id="UP000025227"/>
    </source>
</evidence>
<accession>A0A7I4XT28</accession>
<sequence>RALTMTALFEERLISCVASACALIATVACGVVMPLLLREMHGIQDTVLEAVQDFRMDTDSAWSKMMRYQFSLTSLGASSSASEDATSIFRPKRQSYSGLPSWCMCEPLENICPPGPKGPPGLKGPPGPPGPPGKPGESGRPGVGHMGCPPSIRPPLSFAEAVSLGYQLPPPAIGLRQCIRCRAGPPGLPGPTGPQGPPGPPGLTGPSGQPGKEGAMGPMGPPGEKGYPGEPGLPGEPGTRGRPGMRSAKNPGPAGPRGPPGKPGKVGPPGKTGNIGKPGKSGPVGKVGLPGMPGARGKPGNPGNPGAPGRDGLYCKCAPRTLPLFAMYP</sequence>
<dbReference type="WBParaSite" id="HCON_00004510-00001">
    <property type="protein sequence ID" value="HCON_00004510-00001"/>
    <property type="gene ID" value="HCON_00004510"/>
</dbReference>
<evidence type="ECO:0000256" key="3">
    <source>
        <dbReference type="SAM" id="Phobius"/>
    </source>
</evidence>
<dbReference type="PANTHER" id="PTHR24637:SF194">
    <property type="entry name" value="CUTICLE COLLAGEN 10-RELATED"/>
    <property type="match status" value="1"/>
</dbReference>
<name>A0A7I4XT28_HAECO</name>
<dbReference type="Pfam" id="PF01391">
    <property type="entry name" value="Collagen"/>
    <property type="match status" value="1"/>
</dbReference>
<keyword evidence="3" id="KW-0472">Membrane</keyword>
<feature type="region of interest" description="Disordered" evidence="2">
    <location>
        <begin position="184"/>
        <end position="307"/>
    </location>
</feature>
<dbReference type="GO" id="GO:0042302">
    <property type="term" value="F:structural constituent of cuticle"/>
    <property type="evidence" value="ECO:0007669"/>
    <property type="project" value="InterPro"/>
</dbReference>
<feature type="domain" description="Nematode cuticle collagen N-terminal" evidence="4">
    <location>
        <begin position="15"/>
        <end position="65"/>
    </location>
</feature>
<protein>
    <submittedName>
        <fullName evidence="6">Col_cuticle_N domain-containing protein</fullName>
    </submittedName>
</protein>
<feature type="compositionally biased region" description="Low complexity" evidence="2">
    <location>
        <begin position="263"/>
        <end position="301"/>
    </location>
</feature>
<dbReference type="OrthoDB" id="10474836at2759"/>
<feature type="compositionally biased region" description="Low complexity" evidence="2">
    <location>
        <begin position="204"/>
        <end position="230"/>
    </location>
</feature>
<evidence type="ECO:0000256" key="1">
    <source>
        <dbReference type="ARBA" id="ARBA00022737"/>
    </source>
</evidence>
<feature type="compositionally biased region" description="Pro residues" evidence="2">
    <location>
        <begin position="253"/>
        <end position="262"/>
    </location>
</feature>
<feature type="transmembrane region" description="Helical" evidence="3">
    <location>
        <begin position="12"/>
        <end position="37"/>
    </location>
</feature>
<reference evidence="6" key="1">
    <citation type="submission" date="2020-12" db="UniProtKB">
        <authorList>
            <consortium name="WormBaseParasite"/>
        </authorList>
    </citation>
    <scope>IDENTIFICATION</scope>
    <source>
        <strain evidence="6">MHco3</strain>
    </source>
</reference>
<feature type="region of interest" description="Disordered" evidence="2">
    <location>
        <begin position="115"/>
        <end position="151"/>
    </location>
</feature>
<dbReference type="SMART" id="SM01088">
    <property type="entry name" value="Col_cuticle_N"/>
    <property type="match status" value="1"/>
</dbReference>
<proteinExistence type="predicted"/>
<keyword evidence="1" id="KW-0677">Repeat</keyword>
<feature type="compositionally biased region" description="Low complexity" evidence="2">
    <location>
        <begin position="236"/>
        <end position="252"/>
    </location>
</feature>
<evidence type="ECO:0000313" key="6">
    <source>
        <dbReference type="WBParaSite" id="HCON_00004510-00001"/>
    </source>
</evidence>
<evidence type="ECO:0000259" key="4">
    <source>
        <dbReference type="SMART" id="SM01088"/>
    </source>
</evidence>
<dbReference type="Pfam" id="PF01484">
    <property type="entry name" value="Col_cuticle_N"/>
    <property type="match status" value="1"/>
</dbReference>